<evidence type="ECO:0000256" key="1">
    <source>
        <dbReference type="SAM" id="MobiDB-lite"/>
    </source>
</evidence>
<evidence type="ECO:0000313" key="3">
    <source>
        <dbReference type="Proteomes" id="UP000663864"/>
    </source>
</evidence>
<proteinExistence type="predicted"/>
<dbReference type="Proteomes" id="UP000663864">
    <property type="component" value="Unassembled WGS sequence"/>
</dbReference>
<dbReference type="EMBL" id="CAJNOT010000370">
    <property type="protein sequence ID" value="CAF0958234.1"/>
    <property type="molecule type" value="Genomic_DNA"/>
</dbReference>
<name>A0A814DP07_9BILA</name>
<accession>A0A814DP07</accession>
<reference evidence="2" key="1">
    <citation type="submission" date="2021-02" db="EMBL/GenBank/DDBJ databases">
        <authorList>
            <person name="Nowell W R."/>
        </authorList>
    </citation>
    <scope>NUCLEOTIDE SEQUENCE</scope>
</reference>
<comment type="caution">
    <text evidence="2">The sequence shown here is derived from an EMBL/GenBank/DDBJ whole genome shotgun (WGS) entry which is preliminary data.</text>
</comment>
<protein>
    <submittedName>
        <fullName evidence="2">Uncharacterized protein</fullName>
    </submittedName>
</protein>
<gene>
    <name evidence="2" type="ORF">ZHD862_LOCUS10378</name>
</gene>
<evidence type="ECO:0000313" key="2">
    <source>
        <dbReference type="EMBL" id="CAF0958234.1"/>
    </source>
</evidence>
<feature type="region of interest" description="Disordered" evidence="1">
    <location>
        <begin position="1"/>
        <end position="87"/>
    </location>
</feature>
<dbReference type="AlphaFoldDB" id="A0A814DP07"/>
<feature type="compositionally biased region" description="Polar residues" evidence="1">
    <location>
        <begin position="63"/>
        <end position="82"/>
    </location>
</feature>
<sequence>MAAGNGSCKSLPKQMSDSWIVVDDDQDESDFVVIEDVNSKQRSPIPLIPSPKVSPQIKRPLAQNDNDNNKPPNMSQPSSGVKQNKKRKWKVLYSLPSTSVTANVADSNLDSYVMDQHAQLLDKRDLFSNQQRIVKVK</sequence>
<organism evidence="2 3">
    <name type="scientific">Rotaria sordida</name>
    <dbReference type="NCBI Taxonomy" id="392033"/>
    <lineage>
        <taxon>Eukaryota</taxon>
        <taxon>Metazoa</taxon>
        <taxon>Spiralia</taxon>
        <taxon>Gnathifera</taxon>
        <taxon>Rotifera</taxon>
        <taxon>Eurotatoria</taxon>
        <taxon>Bdelloidea</taxon>
        <taxon>Philodinida</taxon>
        <taxon>Philodinidae</taxon>
        <taxon>Rotaria</taxon>
    </lineage>
</organism>